<organism evidence="1 2">
    <name type="scientific">Desulfofustis glycolicus DSM 9705</name>
    <dbReference type="NCBI Taxonomy" id="1121409"/>
    <lineage>
        <taxon>Bacteria</taxon>
        <taxon>Pseudomonadati</taxon>
        <taxon>Thermodesulfobacteriota</taxon>
        <taxon>Desulfobulbia</taxon>
        <taxon>Desulfobulbales</taxon>
        <taxon>Desulfocapsaceae</taxon>
        <taxon>Desulfofustis</taxon>
    </lineage>
</organism>
<gene>
    <name evidence="1" type="ORF">SAMN02745124_01805</name>
</gene>
<name>A0A1M5VQW5_9BACT</name>
<dbReference type="EMBL" id="FQXS01000009">
    <property type="protein sequence ID" value="SHH77323.1"/>
    <property type="molecule type" value="Genomic_DNA"/>
</dbReference>
<sequence length="133" mass="14368">MITLLLFALSVIPLQLTYQNDTKDLQSAISTIQHLQQTNQSADSSFQTAFTDTITALQTAAGLATLATLFTTDSAPQDADTQQIVIPVRLPCLLPSTITVGSDLSIQKLSPDPYQFVTISYLPIPDTPPPLFC</sequence>
<dbReference type="AlphaFoldDB" id="A0A1M5VQW5"/>
<reference evidence="1 2" key="1">
    <citation type="submission" date="2016-11" db="EMBL/GenBank/DDBJ databases">
        <authorList>
            <person name="Jaros S."/>
            <person name="Januszkiewicz K."/>
            <person name="Wedrychowicz H."/>
        </authorList>
    </citation>
    <scope>NUCLEOTIDE SEQUENCE [LARGE SCALE GENOMIC DNA]</scope>
    <source>
        <strain evidence="1 2">DSM 9705</strain>
    </source>
</reference>
<dbReference type="RefSeq" id="WP_073375340.1">
    <property type="nucleotide sequence ID" value="NZ_FQXS01000009.1"/>
</dbReference>
<proteinExistence type="predicted"/>
<protein>
    <submittedName>
        <fullName evidence="1">Uncharacterized protein</fullName>
    </submittedName>
</protein>
<accession>A0A1M5VQW5</accession>
<evidence type="ECO:0000313" key="2">
    <source>
        <dbReference type="Proteomes" id="UP000184139"/>
    </source>
</evidence>
<keyword evidence="2" id="KW-1185">Reference proteome</keyword>
<evidence type="ECO:0000313" key="1">
    <source>
        <dbReference type="EMBL" id="SHH77323.1"/>
    </source>
</evidence>
<dbReference type="Proteomes" id="UP000184139">
    <property type="component" value="Unassembled WGS sequence"/>
</dbReference>